<evidence type="ECO:0000313" key="2">
    <source>
        <dbReference type="EMBL" id="KAF2165695.1"/>
    </source>
</evidence>
<dbReference type="RefSeq" id="XP_033666584.1">
    <property type="nucleotide sequence ID" value="XM_033813038.1"/>
</dbReference>
<proteinExistence type="predicted"/>
<feature type="region of interest" description="Disordered" evidence="1">
    <location>
        <begin position="119"/>
        <end position="167"/>
    </location>
</feature>
<evidence type="ECO:0000313" key="3">
    <source>
        <dbReference type="Proteomes" id="UP000799537"/>
    </source>
</evidence>
<sequence>MSLQHALLVFRDIVVVWHPSGFDSNIHLPSVRGFGLESASAAASPSRHTTPDVANKSRLASTFGQRPHYQHFRYQFSSLHALYETLFTLPLCTMAGKEDGAPTHRSGFILKLKNPSFSNGDINSASRRRLRSNSRTTSNSPFPQQCGHKMKRARSGELIEGDMEKPEPRKRVRFEEPMDVNTAVEEGRANEEVDAESDDDDSVDNWPLSKVSKIRDIFKSGKSNNGLLNLAPNEIRGVNLLQLRLEYTMQNLLETYKERHDGEELAQSTIKKAFTNAFNDAAKQNGVPVEDLKRVYNRFTKGSKTRKLRGTLDGASKPTGVVRRSTRPQRAARDTTPAVPMPRKERMPRKRTVKDEIIGAPEAPITPAFEMSEGEIAVQKRLTQARATGVKVPQLPFYHSLVRALSEKCDFESLRTSDLREINHIGRAYSVEELVLALNCLFPGRATTEKVRELVENCREEMVLNGIKEYGYDRENDMFLPKER</sequence>
<keyword evidence="3" id="KW-1185">Reference proteome</keyword>
<organism evidence="2 3">
    <name type="scientific">Zasmidium cellare ATCC 36951</name>
    <dbReference type="NCBI Taxonomy" id="1080233"/>
    <lineage>
        <taxon>Eukaryota</taxon>
        <taxon>Fungi</taxon>
        <taxon>Dikarya</taxon>
        <taxon>Ascomycota</taxon>
        <taxon>Pezizomycotina</taxon>
        <taxon>Dothideomycetes</taxon>
        <taxon>Dothideomycetidae</taxon>
        <taxon>Mycosphaerellales</taxon>
        <taxon>Mycosphaerellaceae</taxon>
        <taxon>Zasmidium</taxon>
    </lineage>
</organism>
<dbReference type="GeneID" id="54566310"/>
<feature type="compositionally biased region" description="Basic and acidic residues" evidence="1">
    <location>
        <begin position="154"/>
        <end position="167"/>
    </location>
</feature>
<accession>A0A6A6CEZ2</accession>
<feature type="compositionally biased region" description="Acidic residues" evidence="1">
    <location>
        <begin position="192"/>
        <end position="203"/>
    </location>
</feature>
<gene>
    <name evidence="2" type="ORF">M409DRAFT_55581</name>
</gene>
<protein>
    <submittedName>
        <fullName evidence="2">Uncharacterized protein</fullName>
    </submittedName>
</protein>
<dbReference type="AlphaFoldDB" id="A0A6A6CEZ2"/>
<dbReference type="EMBL" id="ML993599">
    <property type="protein sequence ID" value="KAF2165695.1"/>
    <property type="molecule type" value="Genomic_DNA"/>
</dbReference>
<feature type="region of interest" description="Disordered" evidence="1">
    <location>
        <begin position="183"/>
        <end position="204"/>
    </location>
</feature>
<evidence type="ECO:0000256" key="1">
    <source>
        <dbReference type="SAM" id="MobiDB-lite"/>
    </source>
</evidence>
<reference evidence="2" key="1">
    <citation type="journal article" date="2020" name="Stud. Mycol.">
        <title>101 Dothideomycetes genomes: a test case for predicting lifestyles and emergence of pathogens.</title>
        <authorList>
            <person name="Haridas S."/>
            <person name="Albert R."/>
            <person name="Binder M."/>
            <person name="Bloem J."/>
            <person name="Labutti K."/>
            <person name="Salamov A."/>
            <person name="Andreopoulos B."/>
            <person name="Baker S."/>
            <person name="Barry K."/>
            <person name="Bills G."/>
            <person name="Bluhm B."/>
            <person name="Cannon C."/>
            <person name="Castanera R."/>
            <person name="Culley D."/>
            <person name="Daum C."/>
            <person name="Ezra D."/>
            <person name="Gonzalez J."/>
            <person name="Henrissat B."/>
            <person name="Kuo A."/>
            <person name="Liang C."/>
            <person name="Lipzen A."/>
            <person name="Lutzoni F."/>
            <person name="Magnuson J."/>
            <person name="Mondo S."/>
            <person name="Nolan M."/>
            <person name="Ohm R."/>
            <person name="Pangilinan J."/>
            <person name="Park H.-J."/>
            <person name="Ramirez L."/>
            <person name="Alfaro M."/>
            <person name="Sun H."/>
            <person name="Tritt A."/>
            <person name="Yoshinaga Y."/>
            <person name="Zwiers L.-H."/>
            <person name="Turgeon B."/>
            <person name="Goodwin S."/>
            <person name="Spatafora J."/>
            <person name="Crous P."/>
            <person name="Grigoriev I."/>
        </authorList>
    </citation>
    <scope>NUCLEOTIDE SEQUENCE</scope>
    <source>
        <strain evidence="2">ATCC 36951</strain>
    </source>
</reference>
<dbReference type="Proteomes" id="UP000799537">
    <property type="component" value="Unassembled WGS sequence"/>
</dbReference>
<name>A0A6A6CEZ2_ZASCE</name>
<feature type="region of interest" description="Disordered" evidence="1">
    <location>
        <begin position="308"/>
        <end position="351"/>
    </location>
</feature>